<dbReference type="InterPro" id="IPR001387">
    <property type="entry name" value="Cro/C1-type_HTH"/>
</dbReference>
<dbReference type="Gene3D" id="1.10.260.40">
    <property type="entry name" value="lambda repressor-like DNA-binding domains"/>
    <property type="match status" value="1"/>
</dbReference>
<evidence type="ECO:0000259" key="2">
    <source>
        <dbReference type="PROSITE" id="PS50943"/>
    </source>
</evidence>
<evidence type="ECO:0000313" key="5">
    <source>
        <dbReference type="EMBL" id="MTC33630.1"/>
    </source>
</evidence>
<evidence type="ECO:0000313" key="7">
    <source>
        <dbReference type="Proteomes" id="UP000449944"/>
    </source>
</evidence>
<dbReference type="EMBL" id="WLUB01000013">
    <property type="protein sequence ID" value="MTC33637.1"/>
    <property type="molecule type" value="Genomic_DNA"/>
</dbReference>
<dbReference type="PANTHER" id="PTHR46558">
    <property type="entry name" value="TRACRIPTIONAL REGULATORY PROTEIN-RELATED-RELATED"/>
    <property type="match status" value="1"/>
</dbReference>
<reference evidence="3 7" key="1">
    <citation type="submission" date="2019-10" db="EMBL/GenBank/DDBJ databases">
        <title>Comparative genomic analysis of Providencia.</title>
        <authorList>
            <person name="Yuan C."/>
            <person name="Wei Y."/>
            <person name="Yin Z."/>
        </authorList>
    </citation>
    <scope>NUCLEOTIDE SEQUENCE [LARGE SCALE GENOMIC DNA]</scope>
    <source>
        <strain evidence="3">Wls1934</strain>
        <strain evidence="7">wls1934</strain>
    </source>
</reference>
<dbReference type="EMBL" id="WLUB01000012">
    <property type="protein sequence ID" value="MTC33630.1"/>
    <property type="molecule type" value="Genomic_DNA"/>
</dbReference>
<evidence type="ECO:0000313" key="3">
    <source>
        <dbReference type="EMBL" id="MTC33621.1"/>
    </source>
</evidence>
<comment type="caution">
    <text evidence="3">The sequence shown here is derived from an EMBL/GenBank/DDBJ whole genome shotgun (WGS) entry which is preliminary data.</text>
</comment>
<protein>
    <submittedName>
        <fullName evidence="3">Helix-turn-helix domain-containing protein</fullName>
    </submittedName>
</protein>
<dbReference type="EMBL" id="WLUB01000010">
    <property type="protein sequence ID" value="MTC33621.1"/>
    <property type="molecule type" value="Genomic_DNA"/>
</dbReference>
<evidence type="ECO:0000256" key="1">
    <source>
        <dbReference type="ARBA" id="ARBA00023125"/>
    </source>
</evidence>
<sequence length="87" mass="10146">MKRLRKERGLSGKELANLLYISQQQISRYERGTVNFTIDFLFEICAALKISFLDFINGIISIIQEEHGSNPKILKKLLLTTEQEHFF</sequence>
<dbReference type="PANTHER" id="PTHR46558:SF4">
    <property type="entry name" value="DNA-BIDING PHAGE PROTEIN"/>
    <property type="match status" value="1"/>
</dbReference>
<organism evidence="3 7">
    <name type="scientific">Providencia alcalifaciens</name>
    <dbReference type="NCBI Taxonomy" id="126385"/>
    <lineage>
        <taxon>Bacteria</taxon>
        <taxon>Pseudomonadati</taxon>
        <taxon>Pseudomonadota</taxon>
        <taxon>Gammaproteobacteria</taxon>
        <taxon>Enterobacterales</taxon>
        <taxon>Morganellaceae</taxon>
        <taxon>Providencia</taxon>
    </lineage>
</organism>
<dbReference type="EMBL" id="WLUB01000011">
    <property type="protein sequence ID" value="MTC33626.1"/>
    <property type="molecule type" value="Genomic_DNA"/>
</dbReference>
<dbReference type="SUPFAM" id="SSF47413">
    <property type="entry name" value="lambda repressor-like DNA-binding domains"/>
    <property type="match status" value="1"/>
</dbReference>
<dbReference type="AlphaFoldDB" id="A0AAW9V7M8"/>
<evidence type="ECO:0000313" key="4">
    <source>
        <dbReference type="EMBL" id="MTC33626.1"/>
    </source>
</evidence>
<dbReference type="PROSITE" id="PS50943">
    <property type="entry name" value="HTH_CROC1"/>
    <property type="match status" value="1"/>
</dbReference>
<dbReference type="Proteomes" id="UP000449944">
    <property type="component" value="Unassembled WGS sequence"/>
</dbReference>
<dbReference type="CDD" id="cd00093">
    <property type="entry name" value="HTH_XRE"/>
    <property type="match status" value="1"/>
</dbReference>
<evidence type="ECO:0000313" key="6">
    <source>
        <dbReference type="EMBL" id="MTC33637.1"/>
    </source>
</evidence>
<dbReference type="Pfam" id="PF01381">
    <property type="entry name" value="HTH_3"/>
    <property type="match status" value="1"/>
</dbReference>
<dbReference type="GO" id="GO:0003677">
    <property type="term" value="F:DNA binding"/>
    <property type="evidence" value="ECO:0007669"/>
    <property type="project" value="UniProtKB-KW"/>
</dbReference>
<dbReference type="SMART" id="SM00530">
    <property type="entry name" value="HTH_XRE"/>
    <property type="match status" value="1"/>
</dbReference>
<keyword evidence="1" id="KW-0238">DNA-binding</keyword>
<dbReference type="InterPro" id="IPR010982">
    <property type="entry name" value="Lambda_DNA-bd_dom_sf"/>
</dbReference>
<gene>
    <name evidence="3" type="ORF">GKR67_03215</name>
    <name evidence="4" type="ORF">GKR67_03240</name>
    <name evidence="5" type="ORF">GKR67_03260</name>
    <name evidence="6" type="ORF">GKR67_03305</name>
</gene>
<name>A0AAW9V7M8_9GAMM</name>
<accession>A0AAW9V7M8</accession>
<feature type="domain" description="HTH cro/C1-type" evidence="2">
    <location>
        <begin position="1"/>
        <end position="55"/>
    </location>
</feature>
<proteinExistence type="predicted"/>